<keyword evidence="4" id="KW-1185">Reference proteome</keyword>
<reference evidence="3 4" key="2">
    <citation type="submission" date="2024-07" db="EMBL/GenBank/DDBJ databases">
        <authorList>
            <person name="Akdeniz Z."/>
        </authorList>
    </citation>
    <scope>NUCLEOTIDE SEQUENCE [LARGE SCALE GENOMIC DNA]</scope>
</reference>
<organism evidence="2">
    <name type="scientific">Hexamita inflata</name>
    <dbReference type="NCBI Taxonomy" id="28002"/>
    <lineage>
        <taxon>Eukaryota</taxon>
        <taxon>Metamonada</taxon>
        <taxon>Diplomonadida</taxon>
        <taxon>Hexamitidae</taxon>
        <taxon>Hexamitinae</taxon>
        <taxon>Hexamita</taxon>
    </lineage>
</organism>
<keyword evidence="1" id="KW-1133">Transmembrane helix</keyword>
<keyword evidence="1" id="KW-0472">Membrane</keyword>
<protein>
    <submittedName>
        <fullName evidence="3">Hypothetical_protein</fullName>
    </submittedName>
</protein>
<evidence type="ECO:0000256" key="1">
    <source>
        <dbReference type="SAM" id="Phobius"/>
    </source>
</evidence>
<feature type="transmembrane region" description="Helical" evidence="1">
    <location>
        <begin position="7"/>
        <end position="30"/>
    </location>
</feature>
<proteinExistence type="predicted"/>
<evidence type="ECO:0000313" key="2">
    <source>
        <dbReference type="EMBL" id="CAI9938513.1"/>
    </source>
</evidence>
<gene>
    <name evidence="2" type="ORF">HINF_LOCUS26158</name>
    <name evidence="3" type="ORF">HINF_LOCUS54699</name>
</gene>
<sequence length="104" mass="11989">MSQKRNSLVFSLDFIFKTLLGLICFHVYAFTSTSQIRITLFYSARTSCKHLDLRVTLPRWLKLARLQHLSARSTPYFPFPFSLVQAEQQALSTGVGRLHLQEVV</sequence>
<name>A0AA86PH95_9EUKA</name>
<evidence type="ECO:0000313" key="4">
    <source>
        <dbReference type="Proteomes" id="UP001642409"/>
    </source>
</evidence>
<dbReference type="Proteomes" id="UP001642409">
    <property type="component" value="Unassembled WGS sequence"/>
</dbReference>
<dbReference type="AlphaFoldDB" id="A0AA86PH95"/>
<keyword evidence="1" id="KW-0812">Transmembrane</keyword>
<dbReference type="EMBL" id="CAXDID020000285">
    <property type="protein sequence ID" value="CAL6070682.1"/>
    <property type="molecule type" value="Genomic_DNA"/>
</dbReference>
<dbReference type="EMBL" id="CATOUU010000655">
    <property type="protein sequence ID" value="CAI9938513.1"/>
    <property type="molecule type" value="Genomic_DNA"/>
</dbReference>
<comment type="caution">
    <text evidence="2">The sequence shown here is derived from an EMBL/GenBank/DDBJ whole genome shotgun (WGS) entry which is preliminary data.</text>
</comment>
<accession>A0AA86PH95</accession>
<reference evidence="2" key="1">
    <citation type="submission" date="2023-06" db="EMBL/GenBank/DDBJ databases">
        <authorList>
            <person name="Kurt Z."/>
        </authorList>
    </citation>
    <scope>NUCLEOTIDE SEQUENCE</scope>
</reference>
<evidence type="ECO:0000313" key="3">
    <source>
        <dbReference type="EMBL" id="CAL6070682.1"/>
    </source>
</evidence>